<keyword evidence="3" id="KW-1133">Transmembrane helix</keyword>
<feature type="domain" description="Wax synthase" evidence="5">
    <location>
        <begin position="150"/>
        <end position="230"/>
    </location>
</feature>
<evidence type="ECO:0000313" key="6">
    <source>
        <dbReference type="EMBL" id="KAI1873443.1"/>
    </source>
</evidence>
<reference evidence="6" key="1">
    <citation type="submission" date="2021-03" db="EMBL/GenBank/DDBJ databases">
        <title>Revisited historic fungal species revealed as producer of novel bioactive compounds through whole genome sequencing and comparative genomics.</title>
        <authorList>
            <person name="Vignolle G.A."/>
            <person name="Hochenegger N."/>
            <person name="Mach R.L."/>
            <person name="Mach-Aigner A.R."/>
            <person name="Javad Rahimi M."/>
            <person name="Salim K.A."/>
            <person name="Chan C.M."/>
            <person name="Lim L.B.L."/>
            <person name="Cai F."/>
            <person name="Druzhinina I.S."/>
            <person name="U'Ren J.M."/>
            <person name="Derntl C."/>
        </authorList>
    </citation>
    <scope>NUCLEOTIDE SEQUENCE</scope>
    <source>
        <strain evidence="6">TUCIM 5799</strain>
    </source>
</reference>
<evidence type="ECO:0000256" key="4">
    <source>
        <dbReference type="ARBA" id="ARBA00023136"/>
    </source>
</evidence>
<organism evidence="6 7">
    <name type="scientific">Neoarthrinium moseri</name>
    <dbReference type="NCBI Taxonomy" id="1658444"/>
    <lineage>
        <taxon>Eukaryota</taxon>
        <taxon>Fungi</taxon>
        <taxon>Dikarya</taxon>
        <taxon>Ascomycota</taxon>
        <taxon>Pezizomycotina</taxon>
        <taxon>Sordariomycetes</taxon>
        <taxon>Xylariomycetidae</taxon>
        <taxon>Amphisphaeriales</taxon>
        <taxon>Apiosporaceae</taxon>
        <taxon>Neoarthrinium</taxon>
    </lineage>
</organism>
<gene>
    <name evidence="6" type="ORF">JX265_005065</name>
</gene>
<evidence type="ECO:0000256" key="1">
    <source>
        <dbReference type="ARBA" id="ARBA00004141"/>
    </source>
</evidence>
<dbReference type="Proteomes" id="UP000829685">
    <property type="component" value="Unassembled WGS sequence"/>
</dbReference>
<comment type="subcellular location">
    <subcellularLocation>
        <location evidence="1">Membrane</location>
        <topology evidence="1">Multi-pass membrane protein</topology>
    </subcellularLocation>
</comment>
<accession>A0A9P9WPR5</accession>
<dbReference type="AlphaFoldDB" id="A0A9P9WPR5"/>
<evidence type="ECO:0000259" key="5">
    <source>
        <dbReference type="Pfam" id="PF13813"/>
    </source>
</evidence>
<sequence length="362" mass="42965">MAHLMFVRPEREYWRIDRPQHEAESMSFGWRKLKWAAALWVNPRGIKWSQQIRGVRRGDAPVTRWHFVVYQLRRYLTFYFIVDAMMVYTLRHFYYPGVDMATLTVRATSWSRSLYNSWHVLLSVIAQLQFQYLVCSGLTVAIGIYDPEDWPEWLGSFQDLSSVRLFWNAWEHQIIRRTFMLYSRAFVSFLDLRRGSNLDQYTRIYFSFFLSGIFHGVTNFVMPANEGEPRWVRFRLQFIFYMLQPFAIQFEDLVKFVYKHLIRMPKKRSDSHDPKGKGDTSEPLETSVGVTWTKIISHLWVICWVWFSMGWAGDALLKSGVARLTPLPVPIVERVLMYADGNVWFHTNVTPWVRAWLGKVGQ</sequence>
<protein>
    <recommendedName>
        <fullName evidence="5">Wax synthase domain-containing protein</fullName>
    </recommendedName>
</protein>
<dbReference type="EMBL" id="JAFIMR010000010">
    <property type="protein sequence ID" value="KAI1873443.1"/>
    <property type="molecule type" value="Genomic_DNA"/>
</dbReference>
<evidence type="ECO:0000313" key="7">
    <source>
        <dbReference type="Proteomes" id="UP000829685"/>
    </source>
</evidence>
<proteinExistence type="predicted"/>
<dbReference type="Pfam" id="PF13813">
    <property type="entry name" value="MBOAT_2"/>
    <property type="match status" value="1"/>
</dbReference>
<evidence type="ECO:0000256" key="2">
    <source>
        <dbReference type="ARBA" id="ARBA00022692"/>
    </source>
</evidence>
<comment type="caution">
    <text evidence="6">The sequence shown here is derived from an EMBL/GenBank/DDBJ whole genome shotgun (WGS) entry which is preliminary data.</text>
</comment>
<evidence type="ECO:0000256" key="3">
    <source>
        <dbReference type="ARBA" id="ARBA00022989"/>
    </source>
</evidence>
<keyword evidence="7" id="KW-1185">Reference proteome</keyword>
<dbReference type="InterPro" id="IPR032805">
    <property type="entry name" value="Wax_synthase_dom"/>
</dbReference>
<keyword evidence="4" id="KW-0472">Membrane</keyword>
<keyword evidence="2" id="KW-0812">Transmembrane</keyword>
<dbReference type="GO" id="GO:0016020">
    <property type="term" value="C:membrane"/>
    <property type="evidence" value="ECO:0007669"/>
    <property type="project" value="UniProtKB-SubCell"/>
</dbReference>
<name>A0A9P9WPR5_9PEZI</name>